<accession>A0ACC2CLG1</accession>
<dbReference type="EMBL" id="CM055100">
    <property type="protein sequence ID" value="KAJ7542797.1"/>
    <property type="molecule type" value="Genomic_DNA"/>
</dbReference>
<organism evidence="1 2">
    <name type="scientific">Diphasiastrum complanatum</name>
    <name type="common">Issler's clubmoss</name>
    <name type="synonym">Lycopodium complanatum</name>
    <dbReference type="NCBI Taxonomy" id="34168"/>
    <lineage>
        <taxon>Eukaryota</taxon>
        <taxon>Viridiplantae</taxon>
        <taxon>Streptophyta</taxon>
        <taxon>Embryophyta</taxon>
        <taxon>Tracheophyta</taxon>
        <taxon>Lycopodiopsida</taxon>
        <taxon>Lycopodiales</taxon>
        <taxon>Lycopodiaceae</taxon>
        <taxon>Lycopodioideae</taxon>
        <taxon>Diphasiastrum</taxon>
    </lineage>
</organism>
<keyword evidence="2" id="KW-1185">Reference proteome</keyword>
<protein>
    <submittedName>
        <fullName evidence="1">Uncharacterized protein</fullName>
    </submittedName>
</protein>
<name>A0ACC2CLG1_DIPCM</name>
<sequence>MKASKLSRFDWYHTSRTSADFPTRFLMLSNSNPAVLLILLVILAFFTFCTALPVSGSFQIEFNISWSGNNVKIFNEGNMIQLVLDNFTKSGSGFSSRYQYLFGSISMEMKLVPGDSAGTVTALYLSSQTDNRDELDFEFLGNTSGHPYVLQTNLYAGGVGGREQRIRLWFDPTTDFHSYSFFWNKYQVVFLVDSIPVRAYSNRLGVAFPSSQPMGIFSSIWDGDSWATLGGLQKLNWSHGPFIASYRNYDIDSCQWDDPTPSCGLPNTINWWDQSQYRSLSYSQQGVLEWVKNNYLVYDYCTDTVRYPSLPFECFEAT</sequence>
<evidence type="ECO:0000313" key="1">
    <source>
        <dbReference type="EMBL" id="KAJ7542797.1"/>
    </source>
</evidence>
<dbReference type="Proteomes" id="UP001162992">
    <property type="component" value="Chromosome 9"/>
</dbReference>
<reference evidence="2" key="1">
    <citation type="journal article" date="2024" name="Proc. Natl. Acad. Sci. U.S.A.">
        <title>Extraordinary preservation of gene collinearity over three hundred million years revealed in homosporous lycophytes.</title>
        <authorList>
            <person name="Li C."/>
            <person name="Wickell D."/>
            <person name="Kuo L.Y."/>
            <person name="Chen X."/>
            <person name="Nie B."/>
            <person name="Liao X."/>
            <person name="Peng D."/>
            <person name="Ji J."/>
            <person name="Jenkins J."/>
            <person name="Williams M."/>
            <person name="Shu S."/>
            <person name="Plott C."/>
            <person name="Barry K."/>
            <person name="Rajasekar S."/>
            <person name="Grimwood J."/>
            <person name="Han X."/>
            <person name="Sun S."/>
            <person name="Hou Z."/>
            <person name="He W."/>
            <person name="Dai G."/>
            <person name="Sun C."/>
            <person name="Schmutz J."/>
            <person name="Leebens-Mack J.H."/>
            <person name="Li F.W."/>
            <person name="Wang L."/>
        </authorList>
    </citation>
    <scope>NUCLEOTIDE SEQUENCE [LARGE SCALE GENOMIC DNA]</scope>
    <source>
        <strain evidence="2">cv. PW_Plant_1</strain>
    </source>
</reference>
<gene>
    <name evidence="1" type="ORF">O6H91_09G012700</name>
</gene>
<proteinExistence type="predicted"/>
<comment type="caution">
    <text evidence="1">The sequence shown here is derived from an EMBL/GenBank/DDBJ whole genome shotgun (WGS) entry which is preliminary data.</text>
</comment>
<evidence type="ECO:0000313" key="2">
    <source>
        <dbReference type="Proteomes" id="UP001162992"/>
    </source>
</evidence>